<keyword evidence="3" id="KW-0862">Zinc</keyword>
<dbReference type="CDD" id="cd16454">
    <property type="entry name" value="RING-H2_PA-TM-RING"/>
    <property type="match status" value="1"/>
</dbReference>
<dbReference type="InParanoid" id="A0A078B8B0"/>
<protein>
    <submittedName>
        <fullName evidence="8">Ring finger protein 126</fullName>
    </submittedName>
</protein>
<keyword evidence="6" id="KW-1133">Transmembrane helix</keyword>
<keyword evidence="9" id="KW-1185">Reference proteome</keyword>
<evidence type="ECO:0000256" key="6">
    <source>
        <dbReference type="SAM" id="Phobius"/>
    </source>
</evidence>
<feature type="compositionally biased region" description="Basic and acidic residues" evidence="5">
    <location>
        <begin position="406"/>
        <end position="429"/>
    </location>
</feature>
<accession>A0A078B8B0</accession>
<feature type="region of interest" description="Disordered" evidence="5">
    <location>
        <begin position="246"/>
        <end position="278"/>
    </location>
</feature>
<dbReference type="PROSITE" id="PS50089">
    <property type="entry name" value="ZF_RING_2"/>
    <property type="match status" value="1"/>
</dbReference>
<dbReference type="PANTHER" id="PTHR45969:SF69">
    <property type="entry name" value="FINGER DOMAIN PROTEIN, PUTATIVE (AFU_ORTHOLOGUE AFUA_3G12190)-RELATED"/>
    <property type="match status" value="1"/>
</dbReference>
<dbReference type="Gene3D" id="3.30.40.10">
    <property type="entry name" value="Zinc/RING finger domain, C3HC4 (zinc finger)"/>
    <property type="match status" value="1"/>
</dbReference>
<dbReference type="PANTHER" id="PTHR45969">
    <property type="entry name" value="RING ZINC FINGER PROTEIN-RELATED"/>
    <property type="match status" value="1"/>
</dbReference>
<feature type="transmembrane region" description="Helical" evidence="6">
    <location>
        <begin position="151"/>
        <end position="168"/>
    </location>
</feature>
<evidence type="ECO:0000259" key="7">
    <source>
        <dbReference type="PROSITE" id="PS50089"/>
    </source>
</evidence>
<keyword evidence="6" id="KW-0472">Membrane</keyword>
<gene>
    <name evidence="8" type="primary">Contig14299.g15231</name>
    <name evidence="8" type="ORF">STYLEM_18660</name>
</gene>
<feature type="transmembrane region" description="Helical" evidence="6">
    <location>
        <begin position="174"/>
        <end position="197"/>
    </location>
</feature>
<evidence type="ECO:0000256" key="1">
    <source>
        <dbReference type="ARBA" id="ARBA00022723"/>
    </source>
</evidence>
<dbReference type="InterPro" id="IPR013083">
    <property type="entry name" value="Znf_RING/FYVE/PHD"/>
</dbReference>
<evidence type="ECO:0000313" key="9">
    <source>
        <dbReference type="Proteomes" id="UP000039865"/>
    </source>
</evidence>
<evidence type="ECO:0000256" key="2">
    <source>
        <dbReference type="ARBA" id="ARBA00022771"/>
    </source>
</evidence>
<reference evidence="8 9" key="1">
    <citation type="submission" date="2014-06" db="EMBL/GenBank/DDBJ databases">
        <authorList>
            <person name="Swart Estienne"/>
        </authorList>
    </citation>
    <scope>NUCLEOTIDE SEQUENCE [LARGE SCALE GENOMIC DNA]</scope>
    <source>
        <strain evidence="8 9">130c</strain>
    </source>
</reference>
<evidence type="ECO:0000256" key="4">
    <source>
        <dbReference type="PROSITE-ProRule" id="PRU00175"/>
    </source>
</evidence>
<dbReference type="GO" id="GO:0008270">
    <property type="term" value="F:zinc ion binding"/>
    <property type="evidence" value="ECO:0007669"/>
    <property type="project" value="UniProtKB-KW"/>
</dbReference>
<dbReference type="Proteomes" id="UP000039865">
    <property type="component" value="Unassembled WGS sequence"/>
</dbReference>
<dbReference type="GO" id="GO:0016567">
    <property type="term" value="P:protein ubiquitination"/>
    <property type="evidence" value="ECO:0007669"/>
    <property type="project" value="TreeGrafter"/>
</dbReference>
<evidence type="ECO:0000256" key="3">
    <source>
        <dbReference type="ARBA" id="ARBA00022833"/>
    </source>
</evidence>
<keyword evidence="2 4" id="KW-0863">Zinc-finger</keyword>
<keyword evidence="1" id="KW-0479">Metal-binding</keyword>
<feature type="transmembrane region" description="Helical" evidence="6">
    <location>
        <begin position="6"/>
        <end position="30"/>
    </location>
</feature>
<dbReference type="AlphaFoldDB" id="A0A078B8B0"/>
<feature type="domain" description="RING-type" evidence="7">
    <location>
        <begin position="326"/>
        <end position="375"/>
    </location>
</feature>
<dbReference type="SUPFAM" id="SSF57850">
    <property type="entry name" value="RING/U-box"/>
    <property type="match status" value="1"/>
</dbReference>
<sequence>MNCLFAILFFFVISTGILLFTTEMVLIYIIMNDEMQSEFANVQISIIISHAVMTFISIACTIITDYQSNQIRKKIKMIFQNGYRNAVLEKLYKIVCCPKFSNKIYSHCGFTFGFTVKFVQVIYLFANIALVRFFIYDLVSSDEKDEVQNQHQLIFYIYLGVYGANFFMVLYKPIIFLITVIILMIVSFLFVIFYIIYRVINKILKFFHICKVQDEDDLGNNNDERGQNLWDYEANLNNSNSINASVGGLSPQVNRNRNQQRRSAARNSRNQQSVAEVNGRAENELKNKKYKETLQFVKKVISQWSKPIDKVKIYQIQEEGGGVLECAICQDKLEAENEKITQLKCNPKHVFHSQCIKKWLEQESKSNHTSCPLCRSDLVQVFNEYQKNKKRRQKLKKLKGSQQPLSEKRVKEVVDKRNSHLPGNKKEMPDSLGKIFQNQGIMANVTGSATIKNISSQQVVQEIRPAPQPLNNVFEVSSEQSISIIQRHGEGDLSLLQLNEEAFARQGSIARPGNHPQINFMVDQIHSADLVEQFEPPISDLRSVGSRRRLNYHRYSYAFDNHSNDSQVTRVQVLQNKPKNTSNNNNGSIIQSAENNDSQ</sequence>
<dbReference type="GO" id="GO:0061630">
    <property type="term" value="F:ubiquitin protein ligase activity"/>
    <property type="evidence" value="ECO:0007669"/>
    <property type="project" value="TreeGrafter"/>
</dbReference>
<dbReference type="EMBL" id="CCKQ01017627">
    <property type="protein sequence ID" value="CDW89527.1"/>
    <property type="molecule type" value="Genomic_DNA"/>
</dbReference>
<dbReference type="InterPro" id="IPR001841">
    <property type="entry name" value="Znf_RING"/>
</dbReference>
<evidence type="ECO:0000256" key="5">
    <source>
        <dbReference type="SAM" id="MobiDB-lite"/>
    </source>
</evidence>
<name>A0A078B8B0_STYLE</name>
<proteinExistence type="predicted"/>
<feature type="compositionally biased region" description="Low complexity" evidence="5">
    <location>
        <begin position="576"/>
        <end position="586"/>
    </location>
</feature>
<feature type="compositionally biased region" description="Polar residues" evidence="5">
    <location>
        <begin position="587"/>
        <end position="599"/>
    </location>
</feature>
<feature type="transmembrane region" description="Helical" evidence="6">
    <location>
        <begin position="42"/>
        <end position="64"/>
    </location>
</feature>
<feature type="region of interest" description="Disordered" evidence="5">
    <location>
        <begin position="391"/>
        <end position="431"/>
    </location>
</feature>
<organism evidence="8 9">
    <name type="scientific">Stylonychia lemnae</name>
    <name type="common">Ciliate</name>
    <dbReference type="NCBI Taxonomy" id="5949"/>
    <lineage>
        <taxon>Eukaryota</taxon>
        <taxon>Sar</taxon>
        <taxon>Alveolata</taxon>
        <taxon>Ciliophora</taxon>
        <taxon>Intramacronucleata</taxon>
        <taxon>Spirotrichea</taxon>
        <taxon>Stichotrichia</taxon>
        <taxon>Sporadotrichida</taxon>
        <taxon>Oxytrichidae</taxon>
        <taxon>Stylonychinae</taxon>
        <taxon>Stylonychia</taxon>
    </lineage>
</organism>
<evidence type="ECO:0000313" key="8">
    <source>
        <dbReference type="EMBL" id="CDW89527.1"/>
    </source>
</evidence>
<dbReference type="OrthoDB" id="8062037at2759"/>
<feature type="transmembrane region" description="Helical" evidence="6">
    <location>
        <begin position="121"/>
        <end position="139"/>
    </location>
</feature>
<dbReference type="Pfam" id="PF13639">
    <property type="entry name" value="zf-RING_2"/>
    <property type="match status" value="1"/>
</dbReference>
<feature type="region of interest" description="Disordered" evidence="5">
    <location>
        <begin position="576"/>
        <end position="599"/>
    </location>
</feature>
<keyword evidence="6" id="KW-0812">Transmembrane</keyword>
<dbReference type="SMART" id="SM00184">
    <property type="entry name" value="RING"/>
    <property type="match status" value="1"/>
</dbReference>